<dbReference type="CDD" id="cd04301">
    <property type="entry name" value="NAT_SF"/>
    <property type="match status" value="1"/>
</dbReference>
<reference evidence="4 5" key="1">
    <citation type="submission" date="2016-10" db="EMBL/GenBank/DDBJ databases">
        <authorList>
            <person name="de Groot N.N."/>
        </authorList>
    </citation>
    <scope>NUCLEOTIDE SEQUENCE [LARGE SCALE GENOMIC DNA]</scope>
    <source>
        <strain evidence="4 5">DSM 43067</strain>
    </source>
</reference>
<evidence type="ECO:0000256" key="2">
    <source>
        <dbReference type="ARBA" id="ARBA00023315"/>
    </source>
</evidence>
<dbReference type="Proteomes" id="UP000183413">
    <property type="component" value="Unassembled WGS sequence"/>
</dbReference>
<keyword evidence="2" id="KW-0012">Acyltransferase</keyword>
<dbReference type="PANTHER" id="PTHR43877">
    <property type="entry name" value="AMINOALKYLPHOSPHONATE N-ACETYLTRANSFERASE-RELATED-RELATED"/>
    <property type="match status" value="1"/>
</dbReference>
<dbReference type="GO" id="GO:0016747">
    <property type="term" value="F:acyltransferase activity, transferring groups other than amino-acyl groups"/>
    <property type="evidence" value="ECO:0007669"/>
    <property type="project" value="InterPro"/>
</dbReference>
<protein>
    <submittedName>
        <fullName evidence="4">Acetyltransferase (GNAT) family protein</fullName>
    </submittedName>
</protein>
<gene>
    <name evidence="4" type="ORF">SAMN04489713_106144</name>
</gene>
<dbReference type="Gene3D" id="3.40.630.30">
    <property type="match status" value="1"/>
</dbReference>
<dbReference type="STRING" id="1993.SAMN04489713_106144"/>
<dbReference type="AlphaFoldDB" id="A0A1I5HCI9"/>
<dbReference type="InParanoid" id="A0A1I5HCI9"/>
<evidence type="ECO:0000256" key="1">
    <source>
        <dbReference type="ARBA" id="ARBA00022679"/>
    </source>
</evidence>
<dbReference type="EMBL" id="FOVH01000006">
    <property type="protein sequence ID" value="SFO45943.1"/>
    <property type="molecule type" value="Genomic_DNA"/>
</dbReference>
<feature type="domain" description="N-acetyltransferase" evidence="3">
    <location>
        <begin position="183"/>
        <end position="326"/>
    </location>
</feature>
<sequence length="328" mass="35010">MDVIALDDPTDAQIRQWHDVLAAVHAADPAAEPAPDPELTARRLLGAEAGSRQRLWAGADGGAPVAVAALRLPGAPGAGRPGEIDIRVRPEHRRRGFGSRLLAVAAEGLRADARTGVIAQVLAGTPAVPFLESHGFECVLTLRGLLLRLDDVPAARVEGLLAAAPEGYRLVRWRGAAPDEHAAALARAKHAMADFAEYEGTPWDAHRVREMAEIVAKRGDDLYTVAAVTGDVVAGFTEVVVPAGAAGRAAQYDTAVVPEHRGRRIGIWVKAAMLRWLAEERPEVREIETDNSGDNAHMLAVNEELGFRVERESLEYLAPVAALPAPGR</sequence>
<dbReference type="PANTHER" id="PTHR43877:SF1">
    <property type="entry name" value="ACETYLTRANSFERASE"/>
    <property type="match status" value="1"/>
</dbReference>
<evidence type="ECO:0000313" key="5">
    <source>
        <dbReference type="Proteomes" id="UP000183413"/>
    </source>
</evidence>
<dbReference type="InterPro" id="IPR050832">
    <property type="entry name" value="Bact_Acetyltransf"/>
</dbReference>
<dbReference type="Pfam" id="PF00583">
    <property type="entry name" value="Acetyltransf_1"/>
    <property type="match status" value="2"/>
</dbReference>
<dbReference type="OrthoDB" id="4119890at2"/>
<accession>A0A1I5HCI9</accession>
<dbReference type="RefSeq" id="WP_024934899.1">
    <property type="nucleotide sequence ID" value="NZ_FOVH01000006.1"/>
</dbReference>
<evidence type="ECO:0000259" key="3">
    <source>
        <dbReference type="PROSITE" id="PS51186"/>
    </source>
</evidence>
<keyword evidence="5" id="KW-1185">Reference proteome</keyword>
<organism evidence="4 5">
    <name type="scientific">Actinomadura madurae</name>
    <dbReference type="NCBI Taxonomy" id="1993"/>
    <lineage>
        <taxon>Bacteria</taxon>
        <taxon>Bacillati</taxon>
        <taxon>Actinomycetota</taxon>
        <taxon>Actinomycetes</taxon>
        <taxon>Streptosporangiales</taxon>
        <taxon>Thermomonosporaceae</taxon>
        <taxon>Actinomadura</taxon>
    </lineage>
</organism>
<proteinExistence type="predicted"/>
<dbReference type="SUPFAM" id="SSF55729">
    <property type="entry name" value="Acyl-CoA N-acyltransferases (Nat)"/>
    <property type="match status" value="2"/>
</dbReference>
<keyword evidence="1 4" id="KW-0808">Transferase</keyword>
<dbReference type="eggNOG" id="COG0456">
    <property type="taxonomic scope" value="Bacteria"/>
</dbReference>
<dbReference type="PROSITE" id="PS51186">
    <property type="entry name" value="GNAT"/>
    <property type="match status" value="2"/>
</dbReference>
<evidence type="ECO:0000313" key="4">
    <source>
        <dbReference type="EMBL" id="SFO45943.1"/>
    </source>
</evidence>
<name>A0A1I5HCI9_9ACTN</name>
<dbReference type="InterPro" id="IPR016181">
    <property type="entry name" value="Acyl_CoA_acyltransferase"/>
</dbReference>
<feature type="domain" description="N-acetyltransferase" evidence="3">
    <location>
        <begin position="12"/>
        <end position="158"/>
    </location>
</feature>
<dbReference type="InterPro" id="IPR000182">
    <property type="entry name" value="GNAT_dom"/>
</dbReference>